<feature type="transmembrane region" description="Helical" evidence="6">
    <location>
        <begin position="101"/>
        <end position="119"/>
    </location>
</feature>
<dbReference type="GO" id="GO:0005886">
    <property type="term" value="C:plasma membrane"/>
    <property type="evidence" value="ECO:0007669"/>
    <property type="project" value="UniProtKB-SubCell"/>
</dbReference>
<evidence type="ECO:0000256" key="5">
    <source>
        <dbReference type="ARBA" id="ARBA00023136"/>
    </source>
</evidence>
<comment type="subcellular location">
    <subcellularLocation>
        <location evidence="1">Cell membrane</location>
        <topology evidence="1">Multi-pass membrane protein</topology>
    </subcellularLocation>
</comment>
<dbReference type="InterPro" id="IPR001123">
    <property type="entry name" value="LeuE-type"/>
</dbReference>
<keyword evidence="5 6" id="KW-0472">Membrane</keyword>
<feature type="transmembrane region" description="Helical" evidence="6">
    <location>
        <begin position="6"/>
        <end position="26"/>
    </location>
</feature>
<keyword evidence="4 6" id="KW-1133">Transmembrane helix</keyword>
<dbReference type="GO" id="GO:0033228">
    <property type="term" value="P:cysteine export across plasma membrane"/>
    <property type="evidence" value="ECO:0007669"/>
    <property type="project" value="TreeGrafter"/>
</dbReference>
<name>A0A545T241_9PROT</name>
<evidence type="ECO:0000256" key="3">
    <source>
        <dbReference type="ARBA" id="ARBA00022692"/>
    </source>
</evidence>
<gene>
    <name evidence="7" type="ORF">FKG95_27065</name>
</gene>
<feature type="transmembrane region" description="Helical" evidence="6">
    <location>
        <begin position="69"/>
        <end position="89"/>
    </location>
</feature>
<organism evidence="7 8">
    <name type="scientific">Denitrobaculum tricleocarpae</name>
    <dbReference type="NCBI Taxonomy" id="2591009"/>
    <lineage>
        <taxon>Bacteria</taxon>
        <taxon>Pseudomonadati</taxon>
        <taxon>Pseudomonadota</taxon>
        <taxon>Alphaproteobacteria</taxon>
        <taxon>Rhodospirillales</taxon>
        <taxon>Rhodospirillaceae</taxon>
        <taxon>Denitrobaculum</taxon>
    </lineage>
</organism>
<feature type="transmembrane region" description="Helical" evidence="6">
    <location>
        <begin position="144"/>
        <end position="169"/>
    </location>
</feature>
<evidence type="ECO:0000256" key="6">
    <source>
        <dbReference type="SAM" id="Phobius"/>
    </source>
</evidence>
<feature type="transmembrane region" description="Helical" evidence="6">
    <location>
        <begin position="38"/>
        <end position="63"/>
    </location>
</feature>
<sequence length="179" mass="18955">MDAYLAIAGLITVAVITPGPNNFIVLERAHSGGWRAAAPAIMGVVAGTQLLLLVIWLGVGALITQDPRLQILLTFAGAGYLCWLGLQVIWRSFATTREGRAPTCVAFTSFGGMVLFQFLNPKSWVLVLTATAAVSGGLSASADLAALAFLFLVVPGGCLMLWAFMGMGLTRFLAEPRRK</sequence>
<dbReference type="PANTHER" id="PTHR30086">
    <property type="entry name" value="ARGININE EXPORTER PROTEIN ARGO"/>
    <property type="match status" value="1"/>
</dbReference>
<protein>
    <submittedName>
        <fullName evidence="7">LysE family translocator</fullName>
    </submittedName>
</protein>
<proteinExistence type="predicted"/>
<evidence type="ECO:0000256" key="1">
    <source>
        <dbReference type="ARBA" id="ARBA00004651"/>
    </source>
</evidence>
<dbReference type="AlphaFoldDB" id="A0A545T241"/>
<dbReference type="GO" id="GO:0015171">
    <property type="term" value="F:amino acid transmembrane transporter activity"/>
    <property type="evidence" value="ECO:0007669"/>
    <property type="project" value="TreeGrafter"/>
</dbReference>
<evidence type="ECO:0000256" key="2">
    <source>
        <dbReference type="ARBA" id="ARBA00022475"/>
    </source>
</evidence>
<dbReference type="Proteomes" id="UP000315252">
    <property type="component" value="Unassembled WGS sequence"/>
</dbReference>
<dbReference type="RefSeq" id="WP_142899591.1">
    <property type="nucleotide sequence ID" value="NZ_ML660065.1"/>
</dbReference>
<evidence type="ECO:0000313" key="8">
    <source>
        <dbReference type="Proteomes" id="UP000315252"/>
    </source>
</evidence>
<dbReference type="Pfam" id="PF01810">
    <property type="entry name" value="LysE"/>
    <property type="match status" value="1"/>
</dbReference>
<dbReference type="EMBL" id="VHSH01000014">
    <property type="protein sequence ID" value="TQV71298.1"/>
    <property type="molecule type" value="Genomic_DNA"/>
</dbReference>
<keyword evidence="3 6" id="KW-0812">Transmembrane</keyword>
<evidence type="ECO:0000256" key="4">
    <source>
        <dbReference type="ARBA" id="ARBA00022989"/>
    </source>
</evidence>
<dbReference type="PANTHER" id="PTHR30086:SF20">
    <property type="entry name" value="ARGININE EXPORTER PROTEIN ARGO-RELATED"/>
    <property type="match status" value="1"/>
</dbReference>
<dbReference type="OrthoDB" id="9812084at2"/>
<keyword evidence="2" id="KW-1003">Cell membrane</keyword>
<comment type="caution">
    <text evidence="7">The sequence shown here is derived from an EMBL/GenBank/DDBJ whole genome shotgun (WGS) entry which is preliminary data.</text>
</comment>
<reference evidence="7 8" key="1">
    <citation type="submission" date="2019-06" db="EMBL/GenBank/DDBJ databases">
        <title>Whole genome sequence for Rhodospirillaceae sp. R148.</title>
        <authorList>
            <person name="Wang G."/>
        </authorList>
    </citation>
    <scope>NUCLEOTIDE SEQUENCE [LARGE SCALE GENOMIC DNA]</scope>
    <source>
        <strain evidence="7 8">R148</strain>
    </source>
</reference>
<evidence type="ECO:0000313" key="7">
    <source>
        <dbReference type="EMBL" id="TQV71298.1"/>
    </source>
</evidence>
<accession>A0A545T241</accession>
<keyword evidence="8" id="KW-1185">Reference proteome</keyword>